<dbReference type="Gene3D" id="3.40.50.80">
    <property type="entry name" value="Nucleotide-binding domain of ferredoxin-NADP reductase (FNR) module"/>
    <property type="match status" value="1"/>
</dbReference>
<dbReference type="PANTHER" id="PTHR32361">
    <property type="entry name" value="FERRIC/CUPRIC REDUCTASE TRANSMEMBRANE COMPONENT"/>
    <property type="match status" value="1"/>
</dbReference>
<evidence type="ECO:0000259" key="15">
    <source>
        <dbReference type="PROSITE" id="PS51384"/>
    </source>
</evidence>
<feature type="compositionally biased region" description="Low complexity" evidence="13">
    <location>
        <begin position="514"/>
        <end position="526"/>
    </location>
</feature>
<dbReference type="PROSITE" id="PS51384">
    <property type="entry name" value="FAD_FR"/>
    <property type="match status" value="1"/>
</dbReference>
<protein>
    <recommendedName>
        <fullName evidence="3">ferric-chelate reductase (NADPH)</fullName>
        <ecNumber evidence="3">1.16.1.9</ecNumber>
    </recommendedName>
</protein>
<dbReference type="Pfam" id="PF08022">
    <property type="entry name" value="FAD_binding_8"/>
    <property type="match status" value="1"/>
</dbReference>
<dbReference type="OrthoDB" id="17725at2759"/>
<dbReference type="EMBL" id="KN847333">
    <property type="protein sequence ID" value="KIW46300.1"/>
    <property type="molecule type" value="Genomic_DNA"/>
</dbReference>
<keyword evidence="11 14" id="KW-0472">Membrane</keyword>
<dbReference type="CDD" id="cd06186">
    <property type="entry name" value="NOX_Duox_like_FAD_NADP"/>
    <property type="match status" value="1"/>
</dbReference>
<keyword evidence="5" id="KW-1003">Cell membrane</keyword>
<feature type="transmembrane region" description="Helical" evidence="14">
    <location>
        <begin position="188"/>
        <end position="210"/>
    </location>
</feature>
<evidence type="ECO:0000256" key="9">
    <source>
        <dbReference type="ARBA" id="ARBA00023002"/>
    </source>
</evidence>
<evidence type="ECO:0000313" key="17">
    <source>
        <dbReference type="Proteomes" id="UP000053342"/>
    </source>
</evidence>
<evidence type="ECO:0000256" key="11">
    <source>
        <dbReference type="ARBA" id="ARBA00023136"/>
    </source>
</evidence>
<feature type="transmembrane region" description="Helical" evidence="14">
    <location>
        <begin position="107"/>
        <end position="126"/>
    </location>
</feature>
<feature type="transmembrane region" description="Helical" evidence="14">
    <location>
        <begin position="146"/>
        <end position="168"/>
    </location>
</feature>
<dbReference type="Pfam" id="PF01794">
    <property type="entry name" value="Ferric_reduct"/>
    <property type="match status" value="1"/>
</dbReference>
<organism evidence="16 17">
    <name type="scientific">Exophiala oligosperma</name>
    <dbReference type="NCBI Taxonomy" id="215243"/>
    <lineage>
        <taxon>Eukaryota</taxon>
        <taxon>Fungi</taxon>
        <taxon>Dikarya</taxon>
        <taxon>Ascomycota</taxon>
        <taxon>Pezizomycotina</taxon>
        <taxon>Eurotiomycetes</taxon>
        <taxon>Chaetothyriomycetidae</taxon>
        <taxon>Chaetothyriales</taxon>
        <taxon>Herpotrichiellaceae</taxon>
        <taxon>Exophiala</taxon>
    </lineage>
</organism>
<evidence type="ECO:0000256" key="8">
    <source>
        <dbReference type="ARBA" id="ARBA00022989"/>
    </source>
</evidence>
<dbReference type="GO" id="GO:0006826">
    <property type="term" value="P:iron ion transport"/>
    <property type="evidence" value="ECO:0007669"/>
    <property type="project" value="TreeGrafter"/>
</dbReference>
<dbReference type="RefSeq" id="XP_016266516.1">
    <property type="nucleotide sequence ID" value="XM_016402619.1"/>
</dbReference>
<keyword evidence="9" id="KW-0560">Oxidoreductase</keyword>
<dbReference type="Pfam" id="PF08030">
    <property type="entry name" value="NAD_binding_6"/>
    <property type="match status" value="1"/>
</dbReference>
<keyword evidence="4" id="KW-0813">Transport</keyword>
<keyword evidence="8 14" id="KW-1133">Transmembrane helix</keyword>
<comment type="catalytic activity">
    <reaction evidence="12">
        <text>2 a Fe(II)-siderophore + NADP(+) + H(+) = 2 a Fe(III)-siderophore + NADPH</text>
        <dbReference type="Rhea" id="RHEA:28795"/>
        <dbReference type="Rhea" id="RHEA-COMP:11342"/>
        <dbReference type="Rhea" id="RHEA-COMP:11344"/>
        <dbReference type="ChEBI" id="CHEBI:15378"/>
        <dbReference type="ChEBI" id="CHEBI:29033"/>
        <dbReference type="ChEBI" id="CHEBI:29034"/>
        <dbReference type="ChEBI" id="CHEBI:57783"/>
        <dbReference type="ChEBI" id="CHEBI:58349"/>
        <dbReference type="EC" id="1.16.1.9"/>
    </reaction>
</comment>
<dbReference type="SUPFAM" id="SSF52343">
    <property type="entry name" value="Ferredoxin reductase-like, C-terminal NADP-linked domain"/>
    <property type="match status" value="1"/>
</dbReference>
<dbReference type="PANTHER" id="PTHR32361:SF23">
    <property type="entry name" value="FERRIC-CHELATE REDUCTASE"/>
    <property type="match status" value="1"/>
</dbReference>
<evidence type="ECO:0000256" key="3">
    <source>
        <dbReference type="ARBA" id="ARBA00012668"/>
    </source>
</evidence>
<evidence type="ECO:0000256" key="7">
    <source>
        <dbReference type="ARBA" id="ARBA00022982"/>
    </source>
</evidence>
<feature type="transmembrane region" description="Helical" evidence="14">
    <location>
        <begin position="276"/>
        <end position="295"/>
    </location>
</feature>
<dbReference type="EC" id="1.16.1.9" evidence="3"/>
<dbReference type="InterPro" id="IPR039261">
    <property type="entry name" value="FNR_nucleotide-bd"/>
</dbReference>
<feature type="transmembrane region" description="Helical" evidence="14">
    <location>
        <begin position="252"/>
        <end position="270"/>
    </location>
</feature>
<dbReference type="GO" id="GO:0006879">
    <property type="term" value="P:intracellular iron ion homeostasis"/>
    <property type="evidence" value="ECO:0007669"/>
    <property type="project" value="TreeGrafter"/>
</dbReference>
<dbReference type="Proteomes" id="UP000053342">
    <property type="component" value="Unassembled WGS sequence"/>
</dbReference>
<evidence type="ECO:0000256" key="5">
    <source>
        <dbReference type="ARBA" id="ARBA00022475"/>
    </source>
</evidence>
<proteinExistence type="inferred from homology"/>
<keyword evidence="17" id="KW-1185">Reference proteome</keyword>
<dbReference type="InterPro" id="IPR013121">
    <property type="entry name" value="Fe_red_NAD-bd_6"/>
</dbReference>
<evidence type="ECO:0000256" key="13">
    <source>
        <dbReference type="SAM" id="MobiDB-lite"/>
    </source>
</evidence>
<keyword evidence="10" id="KW-0406">Ion transport</keyword>
<dbReference type="InterPro" id="IPR013130">
    <property type="entry name" value="Fe3_Rdtase_TM_dom"/>
</dbReference>
<feature type="region of interest" description="Disordered" evidence="13">
    <location>
        <begin position="511"/>
        <end position="535"/>
    </location>
</feature>
<comment type="subcellular location">
    <subcellularLocation>
        <location evidence="1">Cell membrane</location>
        <topology evidence="1">Multi-pass membrane protein</topology>
    </subcellularLocation>
</comment>
<accession>A0A0D2DUQ9</accession>
<dbReference type="InterPro" id="IPR051410">
    <property type="entry name" value="Ferric/Cupric_Reductase"/>
</dbReference>
<dbReference type="STRING" id="215243.A0A0D2DUQ9"/>
<feature type="transmembrane region" description="Helical" evidence="14">
    <location>
        <begin position="222"/>
        <end position="240"/>
    </location>
</feature>
<evidence type="ECO:0000256" key="6">
    <source>
        <dbReference type="ARBA" id="ARBA00022692"/>
    </source>
</evidence>
<dbReference type="AlphaFoldDB" id="A0A0D2DUQ9"/>
<name>A0A0D2DUQ9_9EURO</name>
<evidence type="ECO:0000256" key="14">
    <source>
        <dbReference type="SAM" id="Phobius"/>
    </source>
</evidence>
<dbReference type="GO" id="GO:0005886">
    <property type="term" value="C:plasma membrane"/>
    <property type="evidence" value="ECO:0007669"/>
    <property type="project" value="UniProtKB-SubCell"/>
</dbReference>
<feature type="domain" description="FAD-binding FR-type" evidence="15">
    <location>
        <begin position="301"/>
        <end position="415"/>
    </location>
</feature>
<dbReference type="VEuPathDB" id="FungiDB:PV06_01980"/>
<dbReference type="SUPFAM" id="SSF63380">
    <property type="entry name" value="Riboflavin synthase domain-like"/>
    <property type="match status" value="1"/>
</dbReference>
<sequence length="626" mass="70396">MVAWLDSPITLHSSRKYMCMLNNTEQCTYQQGYWRFWYEADHRYGLPTIAFFLTAIILFSFAHFLSSTLPTRSGDKITIWRRVAASFRYLSYRGYRLKILGWNSPPLGLLLLAATGTIYFFCMTLAPKPYYWPNTRTLSYGDSPPIATRAGWMSLACMPFVFATAAKANMITLVTGVSHEKLQVFHRWISYAMYILALIHTFPFIVNDIWSHDMINQWDTSVVYWTGVVALLAQTWLTFGSMSPIRKMWYEAFKVMHFIAVVTFVVFFFFHCDHTLTSWDYFIATGVLYVVCVLYSQIRTFARHGFGQRANISLAANGLIQVSVPVAFDWVPGQHCFLRFRSMGLHGVTLHPFTICSLPHSPAKKVGGEGSSSSRTVDFYIRPSGGFTGRLAKHAAGGTSEPVLLYGPYGGVNMQRLLECHRLVVIAGGSGAGWTLPFVELQIRHVQRVLRAEENAQVAPSLRLVLATRDRATCKWYLGKIQELLGAYNTALAAVKSSVEIYFTGEGGKEELLESSSSPTQPSKGQFTSKLDEKDMEKVLPPEGSMSDSIDDLDALGVETHMGRPDLNNIVAKEGSREWSQNLGVFVCGPLEMQNDVRNAVADQQLDIIKGSVKDVYLHLEHFDWA</sequence>
<dbReference type="GO" id="GO:0052851">
    <property type="term" value="F:ferric-chelate reductase (NADPH) activity"/>
    <property type="evidence" value="ECO:0007669"/>
    <property type="project" value="UniProtKB-EC"/>
</dbReference>
<keyword evidence="7" id="KW-0249">Electron transport</keyword>
<evidence type="ECO:0000256" key="2">
    <source>
        <dbReference type="ARBA" id="ARBA00006278"/>
    </source>
</evidence>
<dbReference type="GO" id="GO:0015677">
    <property type="term" value="P:copper ion import"/>
    <property type="evidence" value="ECO:0007669"/>
    <property type="project" value="TreeGrafter"/>
</dbReference>
<evidence type="ECO:0000256" key="12">
    <source>
        <dbReference type="ARBA" id="ARBA00048483"/>
    </source>
</evidence>
<dbReference type="SFLD" id="SFLDS00052">
    <property type="entry name" value="Ferric_Reductase_Domain"/>
    <property type="match status" value="1"/>
</dbReference>
<dbReference type="GeneID" id="27354054"/>
<gene>
    <name evidence="16" type="ORF">PV06_01980</name>
</gene>
<dbReference type="InterPro" id="IPR017938">
    <property type="entry name" value="Riboflavin_synthase-like_b-brl"/>
</dbReference>
<reference evidence="16 17" key="1">
    <citation type="submission" date="2015-01" db="EMBL/GenBank/DDBJ databases">
        <title>The Genome Sequence of Exophiala oligosperma CBS72588.</title>
        <authorList>
            <consortium name="The Broad Institute Genomics Platform"/>
            <person name="Cuomo C."/>
            <person name="de Hoog S."/>
            <person name="Gorbushina A."/>
            <person name="Stielow B."/>
            <person name="Teixiera M."/>
            <person name="Abouelleil A."/>
            <person name="Chapman S.B."/>
            <person name="Priest M."/>
            <person name="Young S.K."/>
            <person name="Wortman J."/>
            <person name="Nusbaum C."/>
            <person name="Birren B."/>
        </authorList>
    </citation>
    <scope>NUCLEOTIDE SEQUENCE [LARGE SCALE GENOMIC DNA]</scope>
    <source>
        <strain evidence="16 17">CBS 72588</strain>
    </source>
</reference>
<evidence type="ECO:0000256" key="1">
    <source>
        <dbReference type="ARBA" id="ARBA00004651"/>
    </source>
</evidence>
<comment type="similarity">
    <text evidence="2">Belongs to the ferric reductase (FRE) family.</text>
</comment>
<dbReference type="InterPro" id="IPR017927">
    <property type="entry name" value="FAD-bd_FR_type"/>
</dbReference>
<evidence type="ECO:0000256" key="4">
    <source>
        <dbReference type="ARBA" id="ARBA00022448"/>
    </source>
</evidence>
<dbReference type="HOGENOM" id="CLU_010365_7_2_1"/>
<evidence type="ECO:0000313" key="16">
    <source>
        <dbReference type="EMBL" id="KIW46300.1"/>
    </source>
</evidence>
<keyword evidence="6 14" id="KW-0812">Transmembrane</keyword>
<dbReference type="InterPro" id="IPR013112">
    <property type="entry name" value="FAD-bd_8"/>
</dbReference>
<feature type="transmembrane region" description="Helical" evidence="14">
    <location>
        <begin position="44"/>
        <end position="66"/>
    </location>
</feature>
<evidence type="ECO:0000256" key="10">
    <source>
        <dbReference type="ARBA" id="ARBA00023065"/>
    </source>
</evidence>
<dbReference type="SFLD" id="SFLDG01168">
    <property type="entry name" value="Ferric_reductase_subgroup_(FRE"/>
    <property type="match status" value="1"/>
</dbReference>